<dbReference type="AlphaFoldDB" id="A0A089L466"/>
<keyword evidence="2" id="KW-1185">Reference proteome</keyword>
<dbReference type="OrthoDB" id="1495225at2"/>
<reference evidence="1" key="1">
    <citation type="submission" date="2014-08" db="EMBL/GenBank/DDBJ databases">
        <title>Comparative genomics of the Paenibacillus odorifer group.</title>
        <authorList>
            <person name="den Bakker H.C."/>
            <person name="Tsai Y.-C.Y.-C."/>
            <person name="Martin N."/>
            <person name="Korlach J."/>
            <person name="Wiedmann M."/>
        </authorList>
    </citation>
    <scope>NUCLEOTIDE SEQUENCE [LARGE SCALE GENOMIC DNA]</scope>
    <source>
        <strain evidence="1">DSM 13188</strain>
    </source>
</reference>
<dbReference type="HOGENOM" id="CLU_159325_2_0_9"/>
<dbReference type="InterPro" id="IPR008792">
    <property type="entry name" value="PQQD"/>
</dbReference>
<dbReference type="Proteomes" id="UP000029518">
    <property type="component" value="Chromosome"/>
</dbReference>
<dbReference type="Gene3D" id="1.10.10.1150">
    <property type="entry name" value="Coenzyme PQQ synthesis protein D (PqqD)"/>
    <property type="match status" value="1"/>
</dbReference>
<organism evidence="1 2">
    <name type="scientific">Paenibacillus borealis</name>
    <dbReference type="NCBI Taxonomy" id="160799"/>
    <lineage>
        <taxon>Bacteria</taxon>
        <taxon>Bacillati</taxon>
        <taxon>Bacillota</taxon>
        <taxon>Bacilli</taxon>
        <taxon>Bacillales</taxon>
        <taxon>Paenibacillaceae</taxon>
        <taxon>Paenibacillus</taxon>
    </lineage>
</organism>
<protein>
    <submittedName>
        <fullName evidence="1">Metallophosphoesterase</fullName>
    </submittedName>
</protein>
<sequence>MNMNTAEVLSLESVLVQREGNIASDMDGEKVMLNVQNGKYYNLGEVGGEIWEALASPVSIGQIAGIIQEMFEVPEELARQDVFEFVQSLLNEDLVAIVSGP</sequence>
<name>A0A089L466_PAEBO</name>
<dbReference type="RefSeq" id="WP_042210618.1">
    <property type="nucleotide sequence ID" value="NZ_CP009285.1"/>
</dbReference>
<evidence type="ECO:0000313" key="1">
    <source>
        <dbReference type="EMBL" id="AIQ56276.1"/>
    </source>
</evidence>
<dbReference type="KEGG" id="pbd:PBOR_04375"/>
<accession>A0A089L466</accession>
<dbReference type="InterPro" id="IPR041881">
    <property type="entry name" value="PqqD_sf"/>
</dbReference>
<dbReference type="NCBIfam" id="NF033536">
    <property type="entry name" value="lasso_PqqD_Bac"/>
    <property type="match status" value="1"/>
</dbReference>
<evidence type="ECO:0000313" key="2">
    <source>
        <dbReference type="Proteomes" id="UP000029518"/>
    </source>
</evidence>
<gene>
    <name evidence="1" type="ORF">PBOR_04375</name>
</gene>
<dbReference type="EMBL" id="CP009285">
    <property type="protein sequence ID" value="AIQ56276.1"/>
    <property type="molecule type" value="Genomic_DNA"/>
</dbReference>
<dbReference type="Pfam" id="PF05402">
    <property type="entry name" value="PqqD"/>
    <property type="match status" value="1"/>
</dbReference>
<proteinExistence type="predicted"/>